<dbReference type="Proteomes" id="UP000636800">
    <property type="component" value="Chromosome 11"/>
</dbReference>
<dbReference type="PROSITE" id="PS50090">
    <property type="entry name" value="MYB_LIKE"/>
    <property type="match status" value="1"/>
</dbReference>
<evidence type="ECO:0000313" key="3">
    <source>
        <dbReference type="EMBL" id="KAG0461695.1"/>
    </source>
</evidence>
<organism evidence="3 4">
    <name type="scientific">Vanilla planifolia</name>
    <name type="common">Vanilla</name>
    <dbReference type="NCBI Taxonomy" id="51239"/>
    <lineage>
        <taxon>Eukaryota</taxon>
        <taxon>Viridiplantae</taxon>
        <taxon>Streptophyta</taxon>
        <taxon>Embryophyta</taxon>
        <taxon>Tracheophyta</taxon>
        <taxon>Spermatophyta</taxon>
        <taxon>Magnoliopsida</taxon>
        <taxon>Liliopsida</taxon>
        <taxon>Asparagales</taxon>
        <taxon>Orchidaceae</taxon>
        <taxon>Vanilloideae</taxon>
        <taxon>Vanilleae</taxon>
        <taxon>Vanilla</taxon>
    </lineage>
</organism>
<dbReference type="PANTHER" id="PTHR33492">
    <property type="entry name" value="OSJNBA0043A12.37 PROTEIN-RELATED"/>
    <property type="match status" value="1"/>
</dbReference>
<dbReference type="InterPro" id="IPR001005">
    <property type="entry name" value="SANT/Myb"/>
</dbReference>
<dbReference type="InterPro" id="IPR044822">
    <property type="entry name" value="Myb_DNA-bind_4"/>
</dbReference>
<dbReference type="Pfam" id="PF13837">
    <property type="entry name" value="Myb_DNA-bind_4"/>
    <property type="match status" value="1"/>
</dbReference>
<feature type="domain" description="Myb-like" evidence="2">
    <location>
        <begin position="57"/>
        <end position="113"/>
    </location>
</feature>
<dbReference type="OrthoDB" id="2019149at2759"/>
<protein>
    <recommendedName>
        <fullName evidence="2">Myb-like domain-containing protein</fullName>
    </recommendedName>
</protein>
<dbReference type="AlphaFoldDB" id="A0A835UI68"/>
<evidence type="ECO:0000259" key="2">
    <source>
        <dbReference type="PROSITE" id="PS50090"/>
    </source>
</evidence>
<dbReference type="EMBL" id="JADCNL010000011">
    <property type="protein sequence ID" value="KAG0461695.1"/>
    <property type="molecule type" value="Genomic_DNA"/>
</dbReference>
<dbReference type="PANTHER" id="PTHR33492:SF4">
    <property type="entry name" value="OS02G0174300 PROTEIN"/>
    <property type="match status" value="1"/>
</dbReference>
<gene>
    <name evidence="3" type="ORF">HPP92_021992</name>
</gene>
<evidence type="ECO:0000256" key="1">
    <source>
        <dbReference type="SAM" id="MobiDB-lite"/>
    </source>
</evidence>
<sequence>MEEVERDIVQALPALCGKEAPLKRITRSLQSKANQRICNSQISPSSRCTRSQAAPEWTVQEVLVLLSVIASIDEYWLKALSSYQRWKMISDNCLAMDVVRSSNQCKRKWEMLLADYKKIRKWESQAKEDSYWLLKEDKKKHCGLPISFQKEVFDAMDAVIPVQQQSDSKKSDPEHLTTVTELEMPNVEPDLDSNEEGLSTVPKSPEKNLLIESTLRSEDEELITSNKSPEQVHANGSSEEETTNTKSPDRSRVILSRLHESAAQVCAILQGGDSRSGARSDSSCAEWMTPMGTEFARKQADELIKGLGGLTHILDEFCDLVKNGG</sequence>
<accession>A0A835UI68</accession>
<keyword evidence="4" id="KW-1185">Reference proteome</keyword>
<dbReference type="Gene3D" id="1.10.10.60">
    <property type="entry name" value="Homeodomain-like"/>
    <property type="match status" value="1"/>
</dbReference>
<evidence type="ECO:0000313" key="4">
    <source>
        <dbReference type="Proteomes" id="UP000636800"/>
    </source>
</evidence>
<feature type="compositionally biased region" description="Polar residues" evidence="1">
    <location>
        <begin position="223"/>
        <end position="237"/>
    </location>
</feature>
<comment type="caution">
    <text evidence="3">The sequence shown here is derived from an EMBL/GenBank/DDBJ whole genome shotgun (WGS) entry which is preliminary data.</text>
</comment>
<feature type="region of interest" description="Disordered" evidence="1">
    <location>
        <begin position="180"/>
        <end position="250"/>
    </location>
</feature>
<proteinExistence type="predicted"/>
<name>A0A835UI68_VANPL</name>
<reference evidence="3 4" key="1">
    <citation type="journal article" date="2020" name="Nat. Food">
        <title>A phased Vanilla planifolia genome enables genetic improvement of flavour and production.</title>
        <authorList>
            <person name="Hasing T."/>
            <person name="Tang H."/>
            <person name="Brym M."/>
            <person name="Khazi F."/>
            <person name="Huang T."/>
            <person name="Chambers A.H."/>
        </authorList>
    </citation>
    <scope>NUCLEOTIDE SEQUENCE [LARGE SCALE GENOMIC DNA]</scope>
    <source>
        <tissue evidence="3">Leaf</tissue>
    </source>
</reference>